<evidence type="ECO:0000313" key="4">
    <source>
        <dbReference type="WBParaSite" id="DME_0000271801-mRNA-1"/>
    </source>
</evidence>
<reference evidence="4" key="1">
    <citation type="submission" date="2017-02" db="UniProtKB">
        <authorList>
            <consortium name="WormBaseParasite"/>
        </authorList>
    </citation>
    <scope>IDENTIFICATION</scope>
</reference>
<dbReference type="Proteomes" id="UP000038040">
    <property type="component" value="Unplaced"/>
</dbReference>
<dbReference type="OrthoDB" id="5834526at2759"/>
<dbReference type="PANTHER" id="PTHR39385">
    <property type="entry name" value="PROTEIN CBG20422"/>
    <property type="match status" value="1"/>
</dbReference>
<reference evidence="1 3" key="2">
    <citation type="submission" date="2018-11" db="EMBL/GenBank/DDBJ databases">
        <authorList>
            <consortium name="Pathogen Informatics"/>
        </authorList>
    </citation>
    <scope>NUCLEOTIDE SEQUENCE [LARGE SCALE GENOMIC DNA]</scope>
</reference>
<protein>
    <submittedName>
        <fullName evidence="4">LRRNT domain-containing protein</fullName>
    </submittedName>
</protein>
<dbReference type="InterPro" id="IPR032675">
    <property type="entry name" value="LRR_dom_sf"/>
</dbReference>
<dbReference type="PANTHER" id="PTHR39385:SF2">
    <property type="entry name" value="SLIT-LIKE 3 PROTEIN"/>
    <property type="match status" value="1"/>
</dbReference>
<name>A0A0N4U6Y4_DRAME</name>
<accession>A0A0N4U6Y4</accession>
<dbReference type="AlphaFoldDB" id="A0A0N4U6Y4"/>
<keyword evidence="3" id="KW-1185">Reference proteome</keyword>
<proteinExistence type="predicted"/>
<dbReference type="Proteomes" id="UP000274756">
    <property type="component" value="Unassembled WGS sequence"/>
</dbReference>
<organism evidence="2 4">
    <name type="scientific">Dracunculus medinensis</name>
    <name type="common">Guinea worm</name>
    <dbReference type="NCBI Taxonomy" id="318479"/>
    <lineage>
        <taxon>Eukaryota</taxon>
        <taxon>Metazoa</taxon>
        <taxon>Ecdysozoa</taxon>
        <taxon>Nematoda</taxon>
        <taxon>Chromadorea</taxon>
        <taxon>Rhabditida</taxon>
        <taxon>Spirurina</taxon>
        <taxon>Dracunculoidea</taxon>
        <taxon>Dracunculidae</taxon>
        <taxon>Dracunculus</taxon>
    </lineage>
</organism>
<evidence type="ECO:0000313" key="1">
    <source>
        <dbReference type="EMBL" id="VDN57105.1"/>
    </source>
</evidence>
<evidence type="ECO:0000313" key="2">
    <source>
        <dbReference type="Proteomes" id="UP000038040"/>
    </source>
</evidence>
<dbReference type="Gene3D" id="3.80.10.10">
    <property type="entry name" value="Ribonuclease Inhibitor"/>
    <property type="match status" value="1"/>
</dbReference>
<sequence length="179" mass="20031">MNGLSFLRLPVGSMNVPRMSALLLLNSFGYICKKLKFLFEISAYIFPCLDGCQCDTNDEAIHCHSGKRISISMPESRLRGFSIIGITNNNIQKLPPESELLEKFPDLRAIDVEGNNNLDCDSVKSFEIIKVYSHCEGSQSATVIRGHRLPDIEMPTDVCFICFAAENISKFGNMCLEKE</sequence>
<dbReference type="WBParaSite" id="DME_0000271801-mRNA-1">
    <property type="protein sequence ID" value="DME_0000271801-mRNA-1"/>
    <property type="gene ID" value="DME_0000271801"/>
</dbReference>
<gene>
    <name evidence="1" type="ORF">DME_LOCUS7078</name>
</gene>
<dbReference type="EMBL" id="UYYG01001158">
    <property type="protein sequence ID" value="VDN57105.1"/>
    <property type="molecule type" value="Genomic_DNA"/>
</dbReference>
<evidence type="ECO:0000313" key="3">
    <source>
        <dbReference type="Proteomes" id="UP000274756"/>
    </source>
</evidence>